<accession>A0A858R9H3</accession>
<evidence type="ECO:0000313" key="2">
    <source>
        <dbReference type="EMBL" id="QJE74115.1"/>
    </source>
</evidence>
<keyword evidence="1" id="KW-0175">Coiled coil</keyword>
<evidence type="ECO:0000313" key="3">
    <source>
        <dbReference type="Proteomes" id="UP000501891"/>
    </source>
</evidence>
<dbReference type="EMBL" id="CP051775">
    <property type="protein sequence ID" value="QJE74115.1"/>
    <property type="molecule type" value="Genomic_DNA"/>
</dbReference>
<dbReference type="KEGG" id="acru:HHL28_14385"/>
<proteinExistence type="predicted"/>
<feature type="coiled-coil region" evidence="1">
    <location>
        <begin position="22"/>
        <end position="91"/>
    </location>
</feature>
<keyword evidence="3" id="KW-1185">Reference proteome</keyword>
<evidence type="ECO:0000256" key="1">
    <source>
        <dbReference type="SAM" id="Coils"/>
    </source>
</evidence>
<protein>
    <submittedName>
        <fullName evidence="2">Uncharacterized protein</fullName>
    </submittedName>
</protein>
<dbReference type="Proteomes" id="UP000501891">
    <property type="component" value="Chromosome"/>
</dbReference>
<dbReference type="AlphaFoldDB" id="A0A858R9H3"/>
<sequence>MILDVSFVLIFLMSVAYAAAVMRRMEGDVVAFQRESRQSEEENQRLEVACTTLRGMLSEAEGEVGRIQGELATVAEAKEKAEVELAAAMNAPKDRLYILDKSSLSHARLWEVATINDMARRHAHAPGWAEEWMQGRTVLVGATTDRDARQRVEMRFPSSQGYRTMKAERFRRN</sequence>
<name>A0A858R9H3_9PROT</name>
<reference evidence="2" key="1">
    <citation type="submission" date="2020-04" db="EMBL/GenBank/DDBJ databases">
        <title>A desert anoxygenic phototrophic bacterium fixes CO2 using RubisCO under aerobic conditions.</title>
        <authorList>
            <person name="Tang K."/>
        </authorList>
    </citation>
    <scope>NUCLEOTIDE SEQUENCE [LARGE SCALE GENOMIC DNA]</scope>
    <source>
        <strain evidence="2">MIMtkB3</strain>
    </source>
</reference>
<gene>
    <name evidence="2" type="ORF">HHL28_14385</name>
</gene>
<organism evidence="2 3">
    <name type="scientific">Aerophototrophica crusticola</name>
    <dbReference type="NCBI Taxonomy" id="1709002"/>
    <lineage>
        <taxon>Bacteria</taxon>
        <taxon>Pseudomonadati</taxon>
        <taxon>Pseudomonadota</taxon>
        <taxon>Alphaproteobacteria</taxon>
        <taxon>Rhodospirillales</taxon>
        <taxon>Rhodospirillaceae</taxon>
        <taxon>Aerophototrophica</taxon>
    </lineage>
</organism>